<feature type="chain" id="PRO_5019393058" evidence="2">
    <location>
        <begin position="18"/>
        <end position="154"/>
    </location>
</feature>
<evidence type="ECO:0000313" key="5">
    <source>
        <dbReference type="Proteomes" id="UP000272528"/>
    </source>
</evidence>
<dbReference type="Pfam" id="PF04205">
    <property type="entry name" value="FMN_bind"/>
    <property type="match status" value="1"/>
</dbReference>
<dbReference type="AlphaFoldDB" id="A0A3S9A710"/>
<evidence type="ECO:0000256" key="1">
    <source>
        <dbReference type="SAM" id="MobiDB-lite"/>
    </source>
</evidence>
<dbReference type="Proteomes" id="UP000272528">
    <property type="component" value="Chromosome"/>
</dbReference>
<feature type="domain" description="FMN-binding" evidence="3">
    <location>
        <begin position="75"/>
        <end position="151"/>
    </location>
</feature>
<dbReference type="GO" id="GO:0016020">
    <property type="term" value="C:membrane"/>
    <property type="evidence" value="ECO:0007669"/>
    <property type="project" value="InterPro"/>
</dbReference>
<dbReference type="RefSeq" id="WP_126017263.1">
    <property type="nucleotide sequence ID" value="NZ_CP034437.1"/>
</dbReference>
<proteinExistence type="predicted"/>
<protein>
    <submittedName>
        <fullName evidence="4">FMN-binding protein</fullName>
    </submittedName>
</protein>
<dbReference type="KEGG" id="palb:EJC50_19150"/>
<feature type="signal peptide" evidence="2">
    <location>
        <begin position="1"/>
        <end position="17"/>
    </location>
</feature>
<dbReference type="EMBL" id="CP034437">
    <property type="protein sequence ID" value="AZN41557.1"/>
    <property type="molecule type" value="Genomic_DNA"/>
</dbReference>
<dbReference type="GO" id="GO:0010181">
    <property type="term" value="F:FMN binding"/>
    <property type="evidence" value="ECO:0007669"/>
    <property type="project" value="InterPro"/>
</dbReference>
<reference evidence="5" key="1">
    <citation type="submission" date="2018-12" db="EMBL/GenBank/DDBJ databases">
        <title>Genome sequence of Peanibacillus sp.</title>
        <authorList>
            <person name="Subramani G."/>
            <person name="Srinivasan S."/>
            <person name="Kim M.K."/>
        </authorList>
    </citation>
    <scope>NUCLEOTIDE SEQUENCE [LARGE SCALE GENOMIC DNA]</scope>
    <source>
        <strain evidence="5">18JY67-1</strain>
    </source>
</reference>
<keyword evidence="2" id="KW-0732">Signal</keyword>
<dbReference type="SMART" id="SM00900">
    <property type="entry name" value="FMN_bind"/>
    <property type="match status" value="1"/>
</dbReference>
<evidence type="ECO:0000259" key="3">
    <source>
        <dbReference type="SMART" id="SM00900"/>
    </source>
</evidence>
<dbReference type="OrthoDB" id="2375608at2"/>
<name>A0A3S9A710_9BACL</name>
<accession>A0A3S9A710</accession>
<keyword evidence="5" id="KW-1185">Reference proteome</keyword>
<dbReference type="Gene3D" id="3.90.1010.20">
    <property type="match status" value="1"/>
</dbReference>
<sequence length="154" mass="16702">MAKMNKKWVVLCSTAIAAVYVAGYWTTEIDKTNVLINTDYSSPSVSSSTLEGDSPQVSDSQSQVSTKYNNGTYIGMGSNRRGTIQVTVAIKNDRITDVEISDFAMHYSIDDVIGMPEEVLKIQSANVDNVSGATYSTRAFSDAIQDALNQALRA</sequence>
<feature type="region of interest" description="Disordered" evidence="1">
    <location>
        <begin position="45"/>
        <end position="64"/>
    </location>
</feature>
<evidence type="ECO:0000313" key="4">
    <source>
        <dbReference type="EMBL" id="AZN41557.1"/>
    </source>
</evidence>
<gene>
    <name evidence="4" type="ORF">EJC50_19150</name>
</gene>
<organism evidence="4 5">
    <name type="scientific">Paenibacillus albus</name>
    <dbReference type="NCBI Taxonomy" id="2495582"/>
    <lineage>
        <taxon>Bacteria</taxon>
        <taxon>Bacillati</taxon>
        <taxon>Bacillota</taxon>
        <taxon>Bacilli</taxon>
        <taxon>Bacillales</taxon>
        <taxon>Paenibacillaceae</taxon>
        <taxon>Paenibacillus</taxon>
    </lineage>
</organism>
<evidence type="ECO:0000256" key="2">
    <source>
        <dbReference type="SAM" id="SignalP"/>
    </source>
</evidence>
<dbReference type="InterPro" id="IPR007329">
    <property type="entry name" value="FMN-bd"/>
</dbReference>